<dbReference type="InterPro" id="IPR029058">
    <property type="entry name" value="AB_hydrolase_fold"/>
</dbReference>
<gene>
    <name evidence="2" type="ORF">ACHAW5_008445</name>
</gene>
<evidence type="ECO:0000313" key="3">
    <source>
        <dbReference type="Proteomes" id="UP001530315"/>
    </source>
</evidence>
<sequence>MKSDIRYRTLYRLIYTPQKEHCPLFEVGSALAGEIDAMCNSRAQLLFLLLVAASAAENPDGMPAAAAFVREVPLSSRPRHRGTPSGLHLSSSSAWGEVFQNAIGSLDRRLDIKDEIMERRRRRDVINETNNNRHIQFVSPLLEDGYPPAVLEYEESNRYVIRRKPMLLYLPGFDGTILAPFLQFPSLGEEFDVRAMKVDMEDRSSFEELKEAVIQYLLRECRGEDGRAEDGESCGVYLMGESFGGVLATEIALELNRPAYKDYLDLCGLVLVNPATSYLRSPLYELGPPVANAQSLFPALKDVQYVFALLTKLVPMFLDEGRAMQQLIAILTSKGLPSVINDPQREAYMGRVAFDLPSRLKFMPKETLKWRLEEWLEWGCGVFEDRLEMLQSARASTDEASGDVDTYALLKVSQELRTMIVVGELDLTLPSLEEADRLSSEVFRNAYVHVVPGAGHASTCGGSLNLIELLREVFPETNMYGKIKNSYVGKPTEELHGLEPRYDRAWIGLSPLLYWSKDYYLKWRRDQ</sequence>
<name>A0ABD3MF00_9STRA</name>
<dbReference type="PANTHER" id="PTHR22753:SF14">
    <property type="entry name" value="MONOACYLGLYCEROL_DIACYLGLYCEROL O-ACYLTRANSFERASE"/>
    <property type="match status" value="1"/>
</dbReference>
<comment type="caution">
    <text evidence="2">The sequence shown here is derived from an EMBL/GenBank/DDBJ whole genome shotgun (WGS) entry which is preliminary data.</text>
</comment>
<feature type="domain" description="AB hydrolase-1" evidence="1">
    <location>
        <begin position="208"/>
        <end position="457"/>
    </location>
</feature>
<reference evidence="2 3" key="1">
    <citation type="submission" date="2024-10" db="EMBL/GenBank/DDBJ databases">
        <title>Updated reference genomes for cyclostephanoid diatoms.</title>
        <authorList>
            <person name="Roberts W.R."/>
            <person name="Alverson A.J."/>
        </authorList>
    </citation>
    <scope>NUCLEOTIDE SEQUENCE [LARGE SCALE GENOMIC DNA]</scope>
    <source>
        <strain evidence="2 3">AJA276-08</strain>
    </source>
</reference>
<dbReference type="EMBL" id="JALLAZ020001826">
    <property type="protein sequence ID" value="KAL3762519.1"/>
    <property type="molecule type" value="Genomic_DNA"/>
</dbReference>
<dbReference type="Pfam" id="PF12697">
    <property type="entry name" value="Abhydrolase_6"/>
    <property type="match status" value="1"/>
</dbReference>
<keyword evidence="3" id="KW-1185">Reference proteome</keyword>
<proteinExistence type="predicted"/>
<protein>
    <recommendedName>
        <fullName evidence="1">AB hydrolase-1 domain-containing protein</fullName>
    </recommendedName>
</protein>
<dbReference type="AlphaFoldDB" id="A0ABD3MF00"/>
<evidence type="ECO:0000313" key="2">
    <source>
        <dbReference type="EMBL" id="KAL3762519.1"/>
    </source>
</evidence>
<dbReference type="Proteomes" id="UP001530315">
    <property type="component" value="Unassembled WGS sequence"/>
</dbReference>
<dbReference type="InterPro" id="IPR000073">
    <property type="entry name" value="AB_hydrolase_1"/>
</dbReference>
<accession>A0ABD3MF00</accession>
<organism evidence="2 3">
    <name type="scientific">Stephanodiscus triporus</name>
    <dbReference type="NCBI Taxonomy" id="2934178"/>
    <lineage>
        <taxon>Eukaryota</taxon>
        <taxon>Sar</taxon>
        <taxon>Stramenopiles</taxon>
        <taxon>Ochrophyta</taxon>
        <taxon>Bacillariophyta</taxon>
        <taxon>Coscinodiscophyceae</taxon>
        <taxon>Thalassiosirophycidae</taxon>
        <taxon>Stephanodiscales</taxon>
        <taxon>Stephanodiscaceae</taxon>
        <taxon>Stephanodiscus</taxon>
    </lineage>
</organism>
<evidence type="ECO:0000259" key="1">
    <source>
        <dbReference type="Pfam" id="PF12697"/>
    </source>
</evidence>
<dbReference type="PANTHER" id="PTHR22753">
    <property type="entry name" value="TRANSMEMBRANE PROTEIN 68"/>
    <property type="match status" value="1"/>
</dbReference>
<dbReference type="Gene3D" id="3.40.50.1820">
    <property type="entry name" value="alpha/beta hydrolase"/>
    <property type="match status" value="1"/>
</dbReference>
<dbReference type="SUPFAM" id="SSF53474">
    <property type="entry name" value="alpha/beta-Hydrolases"/>
    <property type="match status" value="1"/>
</dbReference>